<proteinExistence type="predicted"/>
<sequence length="514" mass="56915">MADETQQETSPKDVDQNGEKVELKKKLTLFNGVTIIVGCIIGSGIFLTPVGVLRQAQTVGLSLIIWVLCGVLSTLGALCYAELGTTITRSGGDFAYCMAAFGPLPAFLFLWVSLLIIRPTCQAVVALTFAKYATQPFFMGCEPPNEAVRILAALCICSLTFINCVSVKWATRIQDFFTGAKLVALLMIILTGIVWICMGHTENFDKPWDPIEKPATVSMIALAFYNGLFAYGGWNFLNFVTEELQEPHKNLPRAIIIAMPLVTGFYVLTNVAYFAVIPPEEFLTTDATGVLFGNRMYGVMAWIIPVFVSMSCFGTVNGLLFTSGRLFFVGAQEGHLPAVVSMIHVKKHTPSPSMLFTCITSLIILCVRDVFALISFFSFGMWLWVAVSIIGMLYLRWKEPDWERPIKLNIVIPVIFTLCCVFIVVLAFVEDPEPSGYGLLINALGIPVYLLFIYWKYKPACYTALFETATECLQKLLFVVPQESDIPVISHEEPTQQESLLDKGGKGDEKHSDL</sequence>
<feature type="region of interest" description="Disordered" evidence="5">
    <location>
        <begin position="492"/>
        <end position="514"/>
    </location>
</feature>
<feature type="transmembrane region" description="Helical" evidence="6">
    <location>
        <begin position="296"/>
        <end position="320"/>
    </location>
</feature>
<dbReference type="InterPro" id="IPR050598">
    <property type="entry name" value="AminoAcid_Transporter"/>
</dbReference>
<evidence type="ECO:0000256" key="2">
    <source>
        <dbReference type="ARBA" id="ARBA00022692"/>
    </source>
</evidence>
<reference evidence="8" key="1">
    <citation type="submission" date="2025-08" db="UniProtKB">
        <authorList>
            <consortium name="RefSeq"/>
        </authorList>
    </citation>
    <scope>IDENTIFICATION</scope>
</reference>
<dbReference type="RefSeq" id="XP_014666876.1">
    <property type="nucleotide sequence ID" value="XM_014811390.1"/>
</dbReference>
<feature type="transmembrane region" description="Helical" evidence="6">
    <location>
        <begin position="59"/>
        <end position="81"/>
    </location>
</feature>
<dbReference type="Pfam" id="PF13520">
    <property type="entry name" value="AA_permease_2"/>
    <property type="match status" value="1"/>
</dbReference>
<dbReference type="PANTHER" id="PTHR11785">
    <property type="entry name" value="AMINO ACID TRANSPORTER"/>
    <property type="match status" value="1"/>
</dbReference>
<dbReference type="GeneID" id="106808610"/>
<dbReference type="PANTHER" id="PTHR11785:SF528">
    <property type="entry name" value="AMINO ACID TRANSPORTER PROTEIN JHI-21"/>
    <property type="match status" value="1"/>
</dbReference>
<evidence type="ECO:0000256" key="3">
    <source>
        <dbReference type="ARBA" id="ARBA00022989"/>
    </source>
</evidence>
<protein>
    <submittedName>
        <fullName evidence="8">Large neutral amino acids transporter small subunit 1-like</fullName>
    </submittedName>
</protein>
<organism evidence="7 8">
    <name type="scientific">Priapulus caudatus</name>
    <name type="common">Priapulid worm</name>
    <dbReference type="NCBI Taxonomy" id="37621"/>
    <lineage>
        <taxon>Eukaryota</taxon>
        <taxon>Metazoa</taxon>
        <taxon>Ecdysozoa</taxon>
        <taxon>Scalidophora</taxon>
        <taxon>Priapulida</taxon>
        <taxon>Priapulimorpha</taxon>
        <taxon>Priapulimorphida</taxon>
        <taxon>Priapulidae</taxon>
        <taxon>Priapulus</taxon>
    </lineage>
</organism>
<dbReference type="Proteomes" id="UP000695022">
    <property type="component" value="Unplaced"/>
</dbReference>
<feature type="transmembrane region" description="Helical" evidence="6">
    <location>
        <begin position="27"/>
        <end position="47"/>
    </location>
</feature>
<evidence type="ECO:0000313" key="8">
    <source>
        <dbReference type="RefSeq" id="XP_014666876.1"/>
    </source>
</evidence>
<keyword evidence="2 6" id="KW-0812">Transmembrane</keyword>
<evidence type="ECO:0000256" key="4">
    <source>
        <dbReference type="ARBA" id="ARBA00023136"/>
    </source>
</evidence>
<feature type="transmembrane region" description="Helical" evidence="6">
    <location>
        <begin position="435"/>
        <end position="455"/>
    </location>
</feature>
<feature type="transmembrane region" description="Helical" evidence="6">
    <location>
        <begin position="213"/>
        <end position="234"/>
    </location>
</feature>
<keyword evidence="3 6" id="KW-1133">Transmembrane helix</keyword>
<dbReference type="InterPro" id="IPR002293">
    <property type="entry name" value="AA/rel_permease1"/>
</dbReference>
<keyword evidence="4 6" id="KW-0472">Membrane</keyword>
<name>A0ABM1E3V5_PRICU</name>
<gene>
    <name evidence="8" type="primary">LOC106808610</name>
</gene>
<feature type="transmembrane region" description="Helical" evidence="6">
    <location>
        <begin position="147"/>
        <end position="170"/>
    </location>
</feature>
<evidence type="ECO:0000256" key="1">
    <source>
        <dbReference type="ARBA" id="ARBA00004141"/>
    </source>
</evidence>
<feature type="transmembrane region" description="Helical" evidence="6">
    <location>
        <begin position="380"/>
        <end position="397"/>
    </location>
</feature>
<dbReference type="PIRSF" id="PIRSF006060">
    <property type="entry name" value="AA_transporter"/>
    <property type="match status" value="1"/>
</dbReference>
<keyword evidence="7" id="KW-1185">Reference proteome</keyword>
<evidence type="ECO:0000256" key="5">
    <source>
        <dbReference type="SAM" id="MobiDB-lite"/>
    </source>
</evidence>
<feature type="transmembrane region" description="Helical" evidence="6">
    <location>
        <begin position="409"/>
        <end position="429"/>
    </location>
</feature>
<accession>A0ABM1E3V5</accession>
<evidence type="ECO:0000256" key="6">
    <source>
        <dbReference type="SAM" id="Phobius"/>
    </source>
</evidence>
<dbReference type="Gene3D" id="1.20.1740.10">
    <property type="entry name" value="Amino acid/polyamine transporter I"/>
    <property type="match status" value="1"/>
</dbReference>
<evidence type="ECO:0000313" key="7">
    <source>
        <dbReference type="Proteomes" id="UP000695022"/>
    </source>
</evidence>
<feature type="transmembrane region" description="Helical" evidence="6">
    <location>
        <begin position="255"/>
        <end position="276"/>
    </location>
</feature>
<feature type="transmembrane region" description="Helical" evidence="6">
    <location>
        <begin position="182"/>
        <end position="201"/>
    </location>
</feature>
<comment type="subcellular location">
    <subcellularLocation>
        <location evidence="1">Membrane</location>
        <topology evidence="1">Multi-pass membrane protein</topology>
    </subcellularLocation>
</comment>
<feature type="transmembrane region" description="Helical" evidence="6">
    <location>
        <begin position="93"/>
        <end position="117"/>
    </location>
</feature>